<feature type="domain" description="F5/8 type C" evidence="1">
    <location>
        <begin position="184"/>
        <end position="289"/>
    </location>
</feature>
<dbReference type="OrthoDB" id="792783at2"/>
<feature type="domain" description="BT-3987-like N-terminal" evidence="2">
    <location>
        <begin position="33"/>
        <end position="150"/>
    </location>
</feature>
<proteinExistence type="predicted"/>
<sequence>MKHNKFFPLSVLLAAACMVLSCNKPEDVTLPNEGSVYMPQASGSRGIINLQLSPNAQEVAFGAAYGGLKYSGQDINVNFKLDTGLVAAYNARNGTNYQVLPDSVYVLSGLNSVIAAKSTSSNPLVLNVSSSKMRFGVRYMLPVSLTASSSGAINPALQTTYFRFDTILRKSVDITGQGTLTVSNENPSGATAEEGSLKLTDNNTSSKFLYFGFNPAGWFQLQFAAPVNIGAYTLTSANDAPGRDPKSWTLQGSKDGNTWTVLDTRVDEFFSARNQTRRFELPATMTGLYTHYRIFLTANNGESLFQLSEWRLIRYE</sequence>
<dbReference type="Gene3D" id="2.60.40.1740">
    <property type="entry name" value="hypothetical protein (bacova_03559)"/>
    <property type="match status" value="1"/>
</dbReference>
<evidence type="ECO:0000259" key="1">
    <source>
        <dbReference type="Pfam" id="PF00754"/>
    </source>
</evidence>
<accession>A0A1M4Z2V7</accession>
<evidence type="ECO:0000313" key="4">
    <source>
        <dbReference type="Proteomes" id="UP000184368"/>
    </source>
</evidence>
<dbReference type="EMBL" id="FQUO01000005">
    <property type="protein sequence ID" value="SHF11926.1"/>
    <property type="molecule type" value="Genomic_DNA"/>
</dbReference>
<gene>
    <name evidence="3" type="ORF">SAMN05444008_10556</name>
</gene>
<evidence type="ECO:0000313" key="3">
    <source>
        <dbReference type="EMBL" id="SHF11926.1"/>
    </source>
</evidence>
<dbReference type="AlphaFoldDB" id="A0A1M4Z2V7"/>
<organism evidence="3 4">
    <name type="scientific">Cnuella takakiae</name>
    <dbReference type="NCBI Taxonomy" id="1302690"/>
    <lineage>
        <taxon>Bacteria</taxon>
        <taxon>Pseudomonadati</taxon>
        <taxon>Bacteroidota</taxon>
        <taxon>Chitinophagia</taxon>
        <taxon>Chitinophagales</taxon>
        <taxon>Chitinophagaceae</taxon>
        <taxon>Cnuella</taxon>
    </lineage>
</organism>
<dbReference type="SUPFAM" id="SSF49785">
    <property type="entry name" value="Galactose-binding domain-like"/>
    <property type="match status" value="1"/>
</dbReference>
<dbReference type="Proteomes" id="UP000184368">
    <property type="component" value="Unassembled WGS sequence"/>
</dbReference>
<dbReference type="InterPro" id="IPR008979">
    <property type="entry name" value="Galactose-bd-like_sf"/>
</dbReference>
<reference evidence="3 4" key="1">
    <citation type="submission" date="2016-11" db="EMBL/GenBank/DDBJ databases">
        <authorList>
            <person name="Jaros S."/>
            <person name="Januszkiewicz K."/>
            <person name="Wedrychowicz H."/>
        </authorList>
    </citation>
    <scope>NUCLEOTIDE SEQUENCE [LARGE SCALE GENOMIC DNA]</scope>
    <source>
        <strain evidence="3 4">DSM 26897</strain>
    </source>
</reference>
<keyword evidence="4" id="KW-1185">Reference proteome</keyword>
<dbReference type="RefSeq" id="WP_073041705.1">
    <property type="nucleotide sequence ID" value="NZ_FQUO01000005.1"/>
</dbReference>
<protein>
    <submittedName>
        <fullName evidence="3">F5/8 type C domain-containing protein</fullName>
    </submittedName>
</protein>
<dbReference type="Pfam" id="PF08522">
    <property type="entry name" value="BT_3987-like_N"/>
    <property type="match status" value="1"/>
</dbReference>
<dbReference type="InterPro" id="IPR000421">
    <property type="entry name" value="FA58C"/>
</dbReference>
<dbReference type="InterPro" id="IPR013728">
    <property type="entry name" value="BT_3987-like_N"/>
</dbReference>
<evidence type="ECO:0000259" key="2">
    <source>
        <dbReference type="Pfam" id="PF08522"/>
    </source>
</evidence>
<dbReference type="STRING" id="1302690.BUE76_22585"/>
<dbReference type="PROSITE" id="PS51257">
    <property type="entry name" value="PROKAR_LIPOPROTEIN"/>
    <property type="match status" value="1"/>
</dbReference>
<dbReference type="Gene3D" id="2.60.120.260">
    <property type="entry name" value="Galactose-binding domain-like"/>
    <property type="match status" value="1"/>
</dbReference>
<name>A0A1M4Z2V7_9BACT</name>
<dbReference type="Pfam" id="PF00754">
    <property type="entry name" value="F5_F8_type_C"/>
    <property type="match status" value="1"/>
</dbReference>